<organism evidence="2 3">
    <name type="scientific">Candidatus Colwellbacteria bacterium CG_4_9_14_0_2_um_filter_50_12</name>
    <dbReference type="NCBI Taxonomy" id="1974538"/>
    <lineage>
        <taxon>Bacteria</taxon>
        <taxon>Candidatus Colwelliibacteriota</taxon>
    </lineage>
</organism>
<sequence>MPGKSSGNKESGQLLIEAMIAVGVVTVGLLGVFSLLSQSLGLNKVAADQYVGAYLASEGIEVVKNIIDTNIYQSRAWNVGVSDGTYAVQYDTSTLTSTSVDTPLKFDSATGAYNYTVGTTTNFKRSVKITSLRLNSQNQPDELQVDSVVTWNSRGGTQYKVNLEDHFMNWR</sequence>
<dbReference type="Proteomes" id="UP000229674">
    <property type="component" value="Unassembled WGS sequence"/>
</dbReference>
<accession>A0A2M8G0X7</accession>
<proteinExistence type="predicted"/>
<reference evidence="3" key="1">
    <citation type="submission" date="2017-09" db="EMBL/GenBank/DDBJ databases">
        <title>Depth-based differentiation of microbial function through sediment-hosted aquifers and enrichment of novel symbionts in the deep terrestrial subsurface.</title>
        <authorList>
            <person name="Probst A.J."/>
            <person name="Ladd B."/>
            <person name="Jarett J.K."/>
            <person name="Geller-Mcgrath D.E."/>
            <person name="Sieber C.M.K."/>
            <person name="Emerson J.B."/>
            <person name="Anantharaman K."/>
            <person name="Thomas B.C."/>
            <person name="Malmstrom R."/>
            <person name="Stieglmeier M."/>
            <person name="Klingl A."/>
            <person name="Woyke T."/>
            <person name="Ryan C.M."/>
            <person name="Banfield J.F."/>
        </authorList>
    </citation>
    <scope>NUCLEOTIDE SEQUENCE [LARGE SCALE GENOMIC DNA]</scope>
</reference>
<keyword evidence="1" id="KW-0812">Transmembrane</keyword>
<keyword evidence="1" id="KW-0472">Membrane</keyword>
<gene>
    <name evidence="2" type="ORF">CO020_01375</name>
</gene>
<name>A0A2M8G0X7_9BACT</name>
<evidence type="ECO:0008006" key="4">
    <source>
        <dbReference type="Google" id="ProtNLM"/>
    </source>
</evidence>
<comment type="caution">
    <text evidence="2">The sequence shown here is derived from an EMBL/GenBank/DDBJ whole genome shotgun (WGS) entry which is preliminary data.</text>
</comment>
<keyword evidence="1" id="KW-1133">Transmembrane helix</keyword>
<feature type="transmembrane region" description="Helical" evidence="1">
    <location>
        <begin position="14"/>
        <end position="36"/>
    </location>
</feature>
<evidence type="ECO:0000313" key="3">
    <source>
        <dbReference type="Proteomes" id="UP000229674"/>
    </source>
</evidence>
<evidence type="ECO:0000256" key="1">
    <source>
        <dbReference type="SAM" id="Phobius"/>
    </source>
</evidence>
<evidence type="ECO:0000313" key="2">
    <source>
        <dbReference type="EMBL" id="PJC65307.1"/>
    </source>
</evidence>
<protein>
    <recommendedName>
        <fullName evidence="4">Type 4 fimbrial biogenesis protein PilX N-terminal domain-containing protein</fullName>
    </recommendedName>
</protein>
<dbReference type="AlphaFoldDB" id="A0A2M8G0X7"/>
<dbReference type="EMBL" id="PFQX01000052">
    <property type="protein sequence ID" value="PJC65307.1"/>
    <property type="molecule type" value="Genomic_DNA"/>
</dbReference>